<dbReference type="InterPro" id="IPR011051">
    <property type="entry name" value="RmlC_Cupin_sf"/>
</dbReference>
<comment type="caution">
    <text evidence="1">The sequence shown here is derived from an EMBL/GenBank/DDBJ whole genome shotgun (WGS) entry which is preliminary data.</text>
</comment>
<dbReference type="SUPFAM" id="SSF51182">
    <property type="entry name" value="RmlC-like cupins"/>
    <property type="match status" value="1"/>
</dbReference>
<reference evidence="1 2" key="1">
    <citation type="submission" date="2018-11" db="EMBL/GenBank/DDBJ databases">
        <title>Genome sequence of Saitozyma podzolica DSM 27192.</title>
        <authorList>
            <person name="Aliyu H."/>
            <person name="Gorte O."/>
            <person name="Ochsenreither K."/>
        </authorList>
    </citation>
    <scope>NUCLEOTIDE SEQUENCE [LARGE SCALE GENOMIC DNA]</scope>
    <source>
        <strain evidence="1 2">DSM 27192</strain>
    </source>
</reference>
<dbReference type="PANTHER" id="PTHR36156:SF2">
    <property type="entry name" value="CUPIN TYPE-2 DOMAIN-CONTAINING PROTEIN"/>
    <property type="match status" value="1"/>
</dbReference>
<dbReference type="OrthoDB" id="5840532at2759"/>
<dbReference type="STRING" id="1890683.A0A427Y2B3"/>
<proteinExistence type="predicted"/>
<organism evidence="1 2">
    <name type="scientific">Saitozyma podzolica</name>
    <dbReference type="NCBI Taxonomy" id="1890683"/>
    <lineage>
        <taxon>Eukaryota</taxon>
        <taxon>Fungi</taxon>
        <taxon>Dikarya</taxon>
        <taxon>Basidiomycota</taxon>
        <taxon>Agaricomycotina</taxon>
        <taxon>Tremellomycetes</taxon>
        <taxon>Tremellales</taxon>
        <taxon>Trimorphomycetaceae</taxon>
        <taxon>Saitozyma</taxon>
    </lineage>
</organism>
<evidence type="ECO:0000313" key="1">
    <source>
        <dbReference type="EMBL" id="RSH85227.1"/>
    </source>
</evidence>
<evidence type="ECO:0008006" key="3">
    <source>
        <dbReference type="Google" id="ProtNLM"/>
    </source>
</evidence>
<dbReference type="CDD" id="cd02231">
    <property type="entry name" value="cupin_BLL6423-like"/>
    <property type="match status" value="1"/>
</dbReference>
<dbReference type="InterPro" id="IPR014710">
    <property type="entry name" value="RmlC-like_jellyroll"/>
</dbReference>
<dbReference type="PANTHER" id="PTHR36156">
    <property type="entry name" value="SLR2101 PROTEIN"/>
    <property type="match status" value="1"/>
</dbReference>
<keyword evidence="2" id="KW-1185">Reference proteome</keyword>
<protein>
    <recommendedName>
        <fullName evidence="3">Cupin 2 conserved barrel domain-containing protein</fullName>
    </recommendedName>
</protein>
<name>A0A427Y2B3_9TREE</name>
<dbReference type="EMBL" id="RSCD01000021">
    <property type="protein sequence ID" value="RSH85227.1"/>
    <property type="molecule type" value="Genomic_DNA"/>
</dbReference>
<gene>
    <name evidence="1" type="ORF">EHS25_005034</name>
</gene>
<dbReference type="AlphaFoldDB" id="A0A427Y2B3"/>
<accession>A0A427Y2B3</accession>
<dbReference type="Gene3D" id="2.60.120.10">
    <property type="entry name" value="Jelly Rolls"/>
    <property type="match status" value="1"/>
</dbReference>
<dbReference type="InterPro" id="IPR047142">
    <property type="entry name" value="OryJ/VirC-like"/>
</dbReference>
<evidence type="ECO:0000313" key="2">
    <source>
        <dbReference type="Proteomes" id="UP000279259"/>
    </source>
</evidence>
<dbReference type="Proteomes" id="UP000279259">
    <property type="component" value="Unassembled WGS sequence"/>
</dbReference>
<sequence length="173" mass="18499">MSFRRIVTSHADGDEDGSDVRVFDDKVEMRPVLEGNAHMAPLFSSLGLPATNSHHISSSDIDAAASRVNAVALPGGVNAQVTDVAPNYFIKMHRTYSIDYNIILAGSVTLITPTKDGGESRTEVRAGEIVIQRGTLHAWEVGPDGARWCTVVVAALPVQVEGEGGVLDEVDFK</sequence>